<reference evidence="2 3" key="1">
    <citation type="submission" date="2020-08" db="EMBL/GenBank/DDBJ databases">
        <title>Winkia gen. nov., sp. nov., isolated from faeces of the Anser albifrons in China.</title>
        <authorList>
            <person name="Liu Q."/>
        </authorList>
    </citation>
    <scope>NUCLEOTIDE SEQUENCE [LARGE SCALE GENOMIC DNA]</scope>
    <source>
        <strain evidence="2 3">C62</strain>
    </source>
</reference>
<proteinExistence type="predicted"/>
<keyword evidence="1" id="KW-0732">Signal</keyword>
<comment type="caution">
    <text evidence="2">The sequence shown here is derived from an EMBL/GenBank/DDBJ whole genome shotgun (WGS) entry which is preliminary data.</text>
</comment>
<dbReference type="InterPro" id="IPR050490">
    <property type="entry name" value="Bact_solute-bd_prot1"/>
</dbReference>
<name>A0A8I0G7S7_9ACTO</name>
<accession>A0A8I0G7S7</accession>
<organism evidence="2 3">
    <name type="scientific">Nanchangia anserum</name>
    <dbReference type="NCBI Taxonomy" id="2692125"/>
    <lineage>
        <taxon>Bacteria</taxon>
        <taxon>Bacillati</taxon>
        <taxon>Actinomycetota</taxon>
        <taxon>Actinomycetes</taxon>
        <taxon>Actinomycetales</taxon>
        <taxon>Actinomycetaceae</taxon>
        <taxon>Nanchangia</taxon>
    </lineage>
</organism>
<dbReference type="Pfam" id="PF13416">
    <property type="entry name" value="SBP_bac_8"/>
    <property type="match status" value="1"/>
</dbReference>
<dbReference type="SUPFAM" id="SSF53850">
    <property type="entry name" value="Periplasmic binding protein-like II"/>
    <property type="match status" value="1"/>
</dbReference>
<dbReference type="Gene3D" id="3.40.190.10">
    <property type="entry name" value="Periplasmic binding protein-like II"/>
    <property type="match status" value="2"/>
</dbReference>
<sequence>MSRLTRFAAATVVGAFALGGLAACSSGGGDEDKAGSVYILNWKPESEEAFKKITKAYTDETGVKVKLATAASGTYEQTLKSEVAKSEAPTLFQINGPVGLKTWQSYARDLSDTKLAKDLTDPELALKGEDGKTYGLPAAVEGYGIIYNQAIMNKYFALPGAKVKSVDEIHSFATLKEVADDMQAKKSELGIDGVFASTSLASGEDWRWQTHLSNMAIAREFKDEKVTDSKTVKFTYADQFKQIFDLYLTDSTVAKSLTPSKTVSDSMAEFAQGKAAMVQNGNWAWSQIAEVQGNTVKEDDIKFMPIYMGLPDEDKQGIAVGTEAYMAVNAKASEADQKATLDFLDWLFMGKGKQYVTKDLGFNAPYKSFGPNDVPSDPLAKQVHEAIASKDTSTVSWVFQTYPSQDFKDTFGQALAQYAAGNKPWDEVVKTFVDGWKAGKAG</sequence>
<dbReference type="PANTHER" id="PTHR43649">
    <property type="entry name" value="ARABINOSE-BINDING PROTEIN-RELATED"/>
    <property type="match status" value="1"/>
</dbReference>
<evidence type="ECO:0000313" key="2">
    <source>
        <dbReference type="EMBL" id="MBD3689445.1"/>
    </source>
</evidence>
<evidence type="ECO:0000313" key="3">
    <source>
        <dbReference type="Proteomes" id="UP000627538"/>
    </source>
</evidence>
<feature type="chain" id="PRO_5039081278" evidence="1">
    <location>
        <begin position="23"/>
        <end position="442"/>
    </location>
</feature>
<evidence type="ECO:0000256" key="1">
    <source>
        <dbReference type="SAM" id="SignalP"/>
    </source>
</evidence>
<protein>
    <submittedName>
        <fullName evidence="2">Carbohydrate ABC transporter substrate-binding protein</fullName>
    </submittedName>
</protein>
<feature type="signal peptide" evidence="1">
    <location>
        <begin position="1"/>
        <end position="22"/>
    </location>
</feature>
<dbReference type="Proteomes" id="UP000627538">
    <property type="component" value="Unassembled WGS sequence"/>
</dbReference>
<dbReference type="AlphaFoldDB" id="A0A8I0G7S7"/>
<dbReference type="PROSITE" id="PS51257">
    <property type="entry name" value="PROKAR_LIPOPROTEIN"/>
    <property type="match status" value="1"/>
</dbReference>
<gene>
    <name evidence="2" type="ORF">H8R10_04265</name>
</gene>
<keyword evidence="3" id="KW-1185">Reference proteome</keyword>
<dbReference type="RefSeq" id="WP_191071491.1">
    <property type="nucleotide sequence ID" value="NZ_CP060506.1"/>
</dbReference>
<dbReference type="InterPro" id="IPR006059">
    <property type="entry name" value="SBP"/>
</dbReference>
<dbReference type="EMBL" id="JACRUO010000001">
    <property type="protein sequence ID" value="MBD3689445.1"/>
    <property type="molecule type" value="Genomic_DNA"/>
</dbReference>